<gene>
    <name evidence="2" type="ORF">ACFY35_08600</name>
</gene>
<sequence>MTTTDHVKIADSGSLSGRRLWRRWFFTVTLGEFLGFSAPAVVGAATAPAPAALAATAVVLAGAVEGAVLGWAQASVLRHALQGLHVAHWVAATAGGAVIAYAIGMLPSTAVGMGIDVPPSLLIALGPVLGLGLLLSIGTAQWCVLRLYVHHPARWIAVTASAWTAGLGVFLAFSMPLWHPGQGLVAIAAIGVAGGLLMAATTSAITGFGLCRLLARTLR</sequence>
<dbReference type="EMBL" id="JBIAZU010000001">
    <property type="protein sequence ID" value="MFF5289483.1"/>
    <property type="molecule type" value="Genomic_DNA"/>
</dbReference>
<comment type="caution">
    <text evidence="2">The sequence shown here is derived from an EMBL/GenBank/DDBJ whole genome shotgun (WGS) entry which is preliminary data.</text>
</comment>
<keyword evidence="1" id="KW-0472">Membrane</keyword>
<keyword evidence="3" id="KW-1185">Reference proteome</keyword>
<feature type="transmembrane region" description="Helical" evidence="1">
    <location>
        <begin position="84"/>
        <end position="103"/>
    </location>
</feature>
<accession>A0ABW6W858</accession>
<organism evidence="2 3">
    <name type="scientific">Paractinoplanes globisporus</name>
    <dbReference type="NCBI Taxonomy" id="113565"/>
    <lineage>
        <taxon>Bacteria</taxon>
        <taxon>Bacillati</taxon>
        <taxon>Actinomycetota</taxon>
        <taxon>Actinomycetes</taxon>
        <taxon>Micromonosporales</taxon>
        <taxon>Micromonosporaceae</taxon>
        <taxon>Paractinoplanes</taxon>
    </lineage>
</organism>
<reference evidence="2 3" key="1">
    <citation type="submission" date="2024-10" db="EMBL/GenBank/DDBJ databases">
        <title>The Natural Products Discovery Center: Release of the First 8490 Sequenced Strains for Exploring Actinobacteria Biosynthetic Diversity.</title>
        <authorList>
            <person name="Kalkreuter E."/>
            <person name="Kautsar S.A."/>
            <person name="Yang D."/>
            <person name="Bader C.D."/>
            <person name="Teijaro C.N."/>
            <person name="Fluegel L."/>
            <person name="Davis C.M."/>
            <person name="Simpson J.R."/>
            <person name="Lauterbach L."/>
            <person name="Steele A.D."/>
            <person name="Gui C."/>
            <person name="Meng S."/>
            <person name="Li G."/>
            <person name="Viehrig K."/>
            <person name="Ye F."/>
            <person name="Su P."/>
            <person name="Kiefer A.F."/>
            <person name="Nichols A."/>
            <person name="Cepeda A.J."/>
            <person name="Yan W."/>
            <person name="Fan B."/>
            <person name="Jiang Y."/>
            <person name="Adhikari A."/>
            <person name="Zheng C.-J."/>
            <person name="Schuster L."/>
            <person name="Cowan T.M."/>
            <person name="Smanski M.J."/>
            <person name="Chevrette M.G."/>
            <person name="De Carvalho L.P.S."/>
            <person name="Shen B."/>
        </authorList>
    </citation>
    <scope>NUCLEOTIDE SEQUENCE [LARGE SCALE GENOMIC DNA]</scope>
    <source>
        <strain evidence="2 3">NPDC000087</strain>
    </source>
</reference>
<keyword evidence="1" id="KW-0812">Transmembrane</keyword>
<feature type="transmembrane region" description="Helical" evidence="1">
    <location>
        <begin position="24"/>
        <end position="45"/>
    </location>
</feature>
<evidence type="ECO:0000313" key="2">
    <source>
        <dbReference type="EMBL" id="MFF5289483.1"/>
    </source>
</evidence>
<feature type="transmembrane region" description="Helical" evidence="1">
    <location>
        <begin position="155"/>
        <end position="178"/>
    </location>
</feature>
<feature type="transmembrane region" description="Helical" evidence="1">
    <location>
        <begin position="123"/>
        <end position="148"/>
    </location>
</feature>
<keyword evidence="1" id="KW-1133">Transmembrane helix</keyword>
<dbReference type="RefSeq" id="WP_211216456.1">
    <property type="nucleotide sequence ID" value="NZ_JBIAZU010000001.1"/>
</dbReference>
<feature type="transmembrane region" description="Helical" evidence="1">
    <location>
        <begin position="51"/>
        <end position="72"/>
    </location>
</feature>
<feature type="transmembrane region" description="Helical" evidence="1">
    <location>
        <begin position="184"/>
        <end position="215"/>
    </location>
</feature>
<evidence type="ECO:0000256" key="1">
    <source>
        <dbReference type="SAM" id="Phobius"/>
    </source>
</evidence>
<evidence type="ECO:0000313" key="3">
    <source>
        <dbReference type="Proteomes" id="UP001602245"/>
    </source>
</evidence>
<dbReference type="Proteomes" id="UP001602245">
    <property type="component" value="Unassembled WGS sequence"/>
</dbReference>
<proteinExistence type="predicted"/>
<name>A0ABW6W858_9ACTN</name>
<protein>
    <submittedName>
        <fullName evidence="2">Uncharacterized protein</fullName>
    </submittedName>
</protein>